<evidence type="ECO:0000313" key="2">
    <source>
        <dbReference type="EMBL" id="GAN81535.1"/>
    </source>
</evidence>
<feature type="transmembrane region" description="Helical" evidence="1">
    <location>
        <begin position="232"/>
        <end position="255"/>
    </location>
</feature>
<feature type="transmembrane region" description="Helical" evidence="1">
    <location>
        <begin position="194"/>
        <end position="220"/>
    </location>
</feature>
<feature type="transmembrane region" description="Helical" evidence="1">
    <location>
        <begin position="401"/>
        <end position="422"/>
    </location>
</feature>
<feature type="transmembrane region" description="Helical" evidence="1">
    <location>
        <begin position="350"/>
        <end position="372"/>
    </location>
</feature>
<evidence type="ECO:0008006" key="4">
    <source>
        <dbReference type="Google" id="ProtNLM"/>
    </source>
</evidence>
<evidence type="ECO:0000256" key="1">
    <source>
        <dbReference type="SAM" id="Phobius"/>
    </source>
</evidence>
<feature type="transmembrane region" description="Helical" evidence="1">
    <location>
        <begin position="151"/>
        <end position="182"/>
    </location>
</feature>
<comment type="caution">
    <text evidence="2">The sequence shown here is derived from an EMBL/GenBank/DDBJ whole genome shotgun (WGS) entry which is preliminary data.</text>
</comment>
<accession>A0A0D6PIC9</accession>
<organism evidence="2 3">
    <name type="scientific">Acidocella aminolytica 101 = DSM 11237</name>
    <dbReference type="NCBI Taxonomy" id="1120923"/>
    <lineage>
        <taxon>Bacteria</taxon>
        <taxon>Pseudomonadati</taxon>
        <taxon>Pseudomonadota</taxon>
        <taxon>Alphaproteobacteria</taxon>
        <taxon>Acetobacterales</taxon>
        <taxon>Acidocellaceae</taxon>
        <taxon>Acidocella</taxon>
    </lineage>
</organism>
<evidence type="ECO:0000313" key="3">
    <source>
        <dbReference type="Proteomes" id="UP000032668"/>
    </source>
</evidence>
<keyword evidence="1" id="KW-0812">Transmembrane</keyword>
<keyword evidence="1" id="KW-1133">Transmembrane helix</keyword>
<gene>
    <name evidence="2" type="ORF">Aam_099_009</name>
</gene>
<dbReference type="EMBL" id="BANC01000097">
    <property type="protein sequence ID" value="GAN81535.1"/>
    <property type="molecule type" value="Genomic_DNA"/>
</dbReference>
<feature type="transmembrane region" description="Helical" evidence="1">
    <location>
        <begin position="108"/>
        <end position="131"/>
    </location>
</feature>
<dbReference type="Proteomes" id="UP000032668">
    <property type="component" value="Unassembled WGS sequence"/>
</dbReference>
<keyword evidence="3" id="KW-1185">Reference proteome</keyword>
<proteinExistence type="predicted"/>
<sequence>MGTNITNEAKISGLVSHLTTPRRLPAKFIWLNVMALTAMVVGLALGCLLPQGPSFHNSNQGAVLIFFDGKWYQNIALNGYRWDSILGVLKGHYQNTAFFPLYPLIERLLITIPGMGSQYGLSFLSLVFGLWSNLAFSRLTLRLLPERSAFWASAFFICWPAACFLWMGYPTGLINLCAIYCLQGYIEARRFRAAIWCGLGSAIAPTMVFVAAALCLHSALKWVKEDTKPREIPKLIAFGLLSVSGLLAFMAYMFLKFHDAFVFIKAQEAWGSSPNFVGHLVQFLDPIRYLVVFGFVVRAVDGVLYHHFLATETGRDTVNIAFQLLFDFFAVCLGIFAMSRTFRRFRHKEISIAGLFVVLGYLWFMVSTTSYFVDGIRLLYPAVALFLGMGDWAAKSKSRCCALLGVFLLLLVVETALVKAGYSVI</sequence>
<dbReference type="STRING" id="1120923.SAMN02746095_03157"/>
<dbReference type="AlphaFoldDB" id="A0A0D6PIC9"/>
<name>A0A0D6PIC9_9PROT</name>
<keyword evidence="1" id="KW-0472">Membrane</keyword>
<protein>
    <recommendedName>
        <fullName evidence="4">Glycosyltransferase RgtA/B/C/D-like domain-containing protein</fullName>
    </recommendedName>
</protein>
<feature type="transmembrane region" description="Helical" evidence="1">
    <location>
        <begin position="378"/>
        <end position="394"/>
    </location>
</feature>
<feature type="transmembrane region" description="Helical" evidence="1">
    <location>
        <begin position="28"/>
        <end position="49"/>
    </location>
</feature>
<feature type="transmembrane region" description="Helical" evidence="1">
    <location>
        <begin position="320"/>
        <end position="338"/>
    </location>
</feature>
<reference evidence="2 3" key="1">
    <citation type="submission" date="2012-11" db="EMBL/GenBank/DDBJ databases">
        <title>Whole genome sequence of Acidocella aminolytica 101 = DSM 11237.</title>
        <authorList>
            <person name="Azuma Y."/>
            <person name="Higashiura N."/>
            <person name="Hirakawa H."/>
            <person name="Matsushita K."/>
        </authorList>
    </citation>
    <scope>NUCLEOTIDE SEQUENCE [LARGE SCALE GENOMIC DNA]</scope>
    <source>
        <strain evidence="3">101 / DSM 11237</strain>
    </source>
</reference>